<dbReference type="EMBL" id="AZBU02000001">
    <property type="protein sequence ID" value="TMS37325.1"/>
    <property type="molecule type" value="Genomic_DNA"/>
</dbReference>
<comment type="caution">
    <text evidence="9">The sequence shown here is derived from an EMBL/GenBank/DDBJ whole genome shotgun (WGS) entry which is preliminary data.</text>
</comment>
<keyword evidence="3" id="KW-1133">Transmembrane helix</keyword>
<dbReference type="SUPFAM" id="SSF53822">
    <property type="entry name" value="Periplasmic binding protein-like I"/>
    <property type="match status" value="1"/>
</dbReference>
<dbReference type="EMBL" id="CM016762">
    <property type="protein sequence ID" value="TMS37325.1"/>
    <property type="molecule type" value="Genomic_DNA"/>
</dbReference>
<dbReference type="PANTHER" id="PTHR24060">
    <property type="entry name" value="METABOTROPIC GLUTAMATE RECEPTOR"/>
    <property type="match status" value="1"/>
</dbReference>
<dbReference type="InterPro" id="IPR001828">
    <property type="entry name" value="ANF_lig-bd_rcpt"/>
</dbReference>
<reference evidence="9 10" key="1">
    <citation type="journal article" date="2015" name="Genome Biol.">
        <title>Comparative genomics of Steinernema reveals deeply conserved gene regulatory networks.</title>
        <authorList>
            <person name="Dillman A.R."/>
            <person name="Macchietto M."/>
            <person name="Porter C.F."/>
            <person name="Rogers A."/>
            <person name="Williams B."/>
            <person name="Antoshechkin I."/>
            <person name="Lee M.M."/>
            <person name="Goodwin Z."/>
            <person name="Lu X."/>
            <person name="Lewis E.E."/>
            <person name="Goodrich-Blair H."/>
            <person name="Stock S.P."/>
            <person name="Adams B.J."/>
            <person name="Sternberg P.W."/>
            <person name="Mortazavi A."/>
        </authorList>
    </citation>
    <scope>NUCLEOTIDE SEQUENCE [LARGE SCALE GENOMIC DNA]</scope>
    <source>
        <strain evidence="9 10">ALL</strain>
    </source>
</reference>
<name>A0A4U8UWV4_STECR</name>
<evidence type="ECO:0000313" key="9">
    <source>
        <dbReference type="EMBL" id="TMS37325.1"/>
    </source>
</evidence>
<gene>
    <name evidence="9" type="ORF">L596_004279</name>
</gene>
<keyword evidence="5" id="KW-0675">Receptor</keyword>
<dbReference type="Gene3D" id="3.40.50.2300">
    <property type="match status" value="3"/>
</dbReference>
<dbReference type="Pfam" id="PF01094">
    <property type="entry name" value="ANF_receptor"/>
    <property type="match status" value="1"/>
</dbReference>
<comment type="subcellular location">
    <subcellularLocation>
        <location evidence="1">Membrane</location>
        <topology evidence="1">Multi-pass membrane protein</topology>
    </subcellularLocation>
</comment>
<dbReference type="InterPro" id="IPR000337">
    <property type="entry name" value="GPCR_3"/>
</dbReference>
<dbReference type="FunFam" id="3.40.50.2300:FF:000362">
    <property type="entry name" value="Probable metabotropic glutamate receptor mgl-1"/>
    <property type="match status" value="1"/>
</dbReference>
<dbReference type="STRING" id="34508.A0A4U8UWV4"/>
<evidence type="ECO:0000259" key="8">
    <source>
        <dbReference type="Pfam" id="PF01094"/>
    </source>
</evidence>
<keyword evidence="6" id="KW-0325">Glycoprotein</keyword>
<evidence type="ECO:0000313" key="10">
    <source>
        <dbReference type="Proteomes" id="UP000298663"/>
    </source>
</evidence>
<keyword evidence="2" id="KW-0812">Transmembrane</keyword>
<keyword evidence="4" id="KW-0472">Membrane</keyword>
<dbReference type="OrthoDB" id="5850189at2759"/>
<dbReference type="InterPro" id="IPR050726">
    <property type="entry name" value="mGluR"/>
</dbReference>
<dbReference type="PRINTS" id="PR00248">
    <property type="entry name" value="GPCRMGR"/>
</dbReference>
<keyword evidence="10" id="KW-1185">Reference proteome</keyword>
<protein>
    <recommendedName>
        <fullName evidence="8">Receptor ligand binding region domain-containing protein</fullName>
    </recommendedName>
</protein>
<evidence type="ECO:0000256" key="1">
    <source>
        <dbReference type="ARBA" id="ARBA00004141"/>
    </source>
</evidence>
<feature type="signal peptide" evidence="7">
    <location>
        <begin position="1"/>
        <end position="19"/>
    </location>
</feature>
<evidence type="ECO:0000256" key="2">
    <source>
        <dbReference type="ARBA" id="ARBA00022692"/>
    </source>
</evidence>
<sequence>MFSLLAMATQILANVNALAQIVDDPSYYSHGHVRNIRISGDLIIGGVFPVHAKAETPDGHPCGEITETRGVHRVEAMLYALDIINAQKDFLRGYKLGALILDSCSNPAYALNQSLDFVRDLIGSSDVSEYQCADGSIPENKYVARKNVVAVVGGSYSSVTVQIANLLRLFRIVQVSPASTNADLSDKSRFEYFARTVPSDNYQARAMIDIAVHFNWTYVSLVYSADEYGELGADAFKKEARRVNICIAIEERISTKKEALTESIDNLIKKLQPDKQVGARVVVLFVGTEYVPDLMAITAERMQLKEQKNKEQKKIIWLASEGWDRNNDQYTIGAKKLAAEGAIVLMLESQRVPSFEEYFLSLHPGNEKFERNKWLRELWKHKFNCEFDLPPESKTNRWASDSVT</sequence>
<reference evidence="9 10" key="2">
    <citation type="journal article" date="2019" name="G3 (Bethesda)">
        <title>Hybrid Assembly of the Genome of the Entomopathogenic Nematode Steinernema carpocapsae Identifies the X-Chromosome.</title>
        <authorList>
            <person name="Serra L."/>
            <person name="Macchietto M."/>
            <person name="Macias-Munoz A."/>
            <person name="McGill C.J."/>
            <person name="Rodriguez I.M."/>
            <person name="Rodriguez B."/>
            <person name="Murad R."/>
            <person name="Mortazavi A."/>
        </authorList>
    </citation>
    <scope>NUCLEOTIDE SEQUENCE [LARGE SCALE GENOMIC DNA]</scope>
    <source>
        <strain evidence="9 10">ALL</strain>
    </source>
</reference>
<evidence type="ECO:0000256" key="4">
    <source>
        <dbReference type="ARBA" id="ARBA00023136"/>
    </source>
</evidence>
<evidence type="ECO:0000256" key="6">
    <source>
        <dbReference type="ARBA" id="ARBA00023180"/>
    </source>
</evidence>
<keyword evidence="7" id="KW-0732">Signal</keyword>
<organism evidence="9 10">
    <name type="scientific">Steinernema carpocapsae</name>
    <name type="common">Entomopathogenic nematode</name>
    <dbReference type="NCBI Taxonomy" id="34508"/>
    <lineage>
        <taxon>Eukaryota</taxon>
        <taxon>Metazoa</taxon>
        <taxon>Ecdysozoa</taxon>
        <taxon>Nematoda</taxon>
        <taxon>Chromadorea</taxon>
        <taxon>Rhabditida</taxon>
        <taxon>Tylenchina</taxon>
        <taxon>Panagrolaimomorpha</taxon>
        <taxon>Strongyloidoidea</taxon>
        <taxon>Steinernematidae</taxon>
        <taxon>Steinernema</taxon>
    </lineage>
</organism>
<accession>A0A4U8UWV4</accession>
<dbReference type="InterPro" id="IPR028082">
    <property type="entry name" value="Peripla_BP_I"/>
</dbReference>
<feature type="chain" id="PRO_5020332403" description="Receptor ligand binding region domain-containing protein" evidence="7">
    <location>
        <begin position="20"/>
        <end position="404"/>
    </location>
</feature>
<dbReference type="Proteomes" id="UP000298663">
    <property type="component" value="Chromosome X"/>
</dbReference>
<proteinExistence type="predicted"/>
<dbReference type="AlphaFoldDB" id="A0A4U8UWV4"/>
<dbReference type="GO" id="GO:0004930">
    <property type="term" value="F:G protein-coupled receptor activity"/>
    <property type="evidence" value="ECO:0007669"/>
    <property type="project" value="InterPro"/>
</dbReference>
<dbReference type="GO" id="GO:0016020">
    <property type="term" value="C:membrane"/>
    <property type="evidence" value="ECO:0007669"/>
    <property type="project" value="UniProtKB-SubCell"/>
</dbReference>
<feature type="domain" description="Receptor ligand binding region" evidence="8">
    <location>
        <begin position="74"/>
        <end position="374"/>
    </location>
</feature>
<evidence type="ECO:0000256" key="3">
    <source>
        <dbReference type="ARBA" id="ARBA00022989"/>
    </source>
</evidence>
<evidence type="ECO:0000256" key="7">
    <source>
        <dbReference type="SAM" id="SignalP"/>
    </source>
</evidence>
<evidence type="ECO:0000256" key="5">
    <source>
        <dbReference type="ARBA" id="ARBA00023170"/>
    </source>
</evidence>